<dbReference type="RefSeq" id="WP_251808920.1">
    <property type="nucleotide sequence ID" value="NZ_CP166679.1"/>
</dbReference>
<gene>
    <name evidence="1" type="ORF">ACFS1K_04965</name>
</gene>
<accession>A0ABW5VCQ1</accession>
<name>A0ABW5VCQ1_9FLAO</name>
<evidence type="ECO:0000313" key="2">
    <source>
        <dbReference type="Proteomes" id="UP001597532"/>
    </source>
</evidence>
<reference evidence="2" key="1">
    <citation type="journal article" date="2019" name="Int. J. Syst. Evol. Microbiol.">
        <title>The Global Catalogue of Microorganisms (GCM) 10K type strain sequencing project: providing services to taxonomists for standard genome sequencing and annotation.</title>
        <authorList>
            <consortium name="The Broad Institute Genomics Platform"/>
            <consortium name="The Broad Institute Genome Sequencing Center for Infectious Disease"/>
            <person name="Wu L."/>
            <person name="Ma J."/>
        </authorList>
    </citation>
    <scope>NUCLEOTIDE SEQUENCE [LARGE SCALE GENOMIC DNA]</scope>
    <source>
        <strain evidence="2">KCTC 52924</strain>
    </source>
</reference>
<dbReference type="EMBL" id="JBHUOK010000008">
    <property type="protein sequence ID" value="MFD2789106.1"/>
    <property type="molecule type" value="Genomic_DNA"/>
</dbReference>
<comment type="caution">
    <text evidence="1">The sequence shown here is derived from an EMBL/GenBank/DDBJ whole genome shotgun (WGS) entry which is preliminary data.</text>
</comment>
<keyword evidence="2" id="KW-1185">Reference proteome</keyword>
<protein>
    <submittedName>
        <fullName evidence="1">Uncharacterized protein</fullName>
    </submittedName>
</protein>
<organism evidence="1 2">
    <name type="scientific">Arenibacter antarcticus</name>
    <dbReference type="NCBI Taxonomy" id="2040469"/>
    <lineage>
        <taxon>Bacteria</taxon>
        <taxon>Pseudomonadati</taxon>
        <taxon>Bacteroidota</taxon>
        <taxon>Flavobacteriia</taxon>
        <taxon>Flavobacteriales</taxon>
        <taxon>Flavobacteriaceae</taxon>
        <taxon>Arenibacter</taxon>
    </lineage>
</organism>
<sequence length="64" mass="7624">MKLITITRNTKQEKRFNQKMGILYTKVTYIKKVVLGIIPINTLHKYRETYYGKVKDCDKCVLNK</sequence>
<proteinExistence type="predicted"/>
<dbReference type="Proteomes" id="UP001597532">
    <property type="component" value="Unassembled WGS sequence"/>
</dbReference>
<evidence type="ECO:0000313" key="1">
    <source>
        <dbReference type="EMBL" id="MFD2789106.1"/>
    </source>
</evidence>